<evidence type="ECO:0000313" key="1">
    <source>
        <dbReference type="EMBL" id="KAK4800683.1"/>
    </source>
</evidence>
<dbReference type="Proteomes" id="UP001346149">
    <property type="component" value="Unassembled WGS sequence"/>
</dbReference>
<dbReference type="AlphaFoldDB" id="A0AAN7M1N9"/>
<evidence type="ECO:0000313" key="2">
    <source>
        <dbReference type="Proteomes" id="UP001346149"/>
    </source>
</evidence>
<proteinExistence type="predicted"/>
<dbReference type="EMBL" id="JAXQNO010000003">
    <property type="protein sequence ID" value="KAK4800683.1"/>
    <property type="molecule type" value="Genomic_DNA"/>
</dbReference>
<sequence>MTPIEHRPASMVWIHKRLERNAYQVASRVKVGKGKDQCVLPSYDGNFEEKARKQPKIIQYEHFRLHCTGGAGFPSMSILRSPPKQWGH</sequence>
<accession>A0AAN7M1N9</accession>
<protein>
    <submittedName>
        <fullName evidence="1">Uncharacterized protein</fullName>
    </submittedName>
</protein>
<keyword evidence="2" id="KW-1185">Reference proteome</keyword>
<comment type="caution">
    <text evidence="1">The sequence shown here is derived from an EMBL/GenBank/DDBJ whole genome shotgun (WGS) entry which is preliminary data.</text>
</comment>
<reference evidence="1 2" key="1">
    <citation type="journal article" date="2023" name="Hortic Res">
        <title>Pangenome of water caltrop reveals structural variations and asymmetric subgenome divergence after allopolyploidization.</title>
        <authorList>
            <person name="Zhang X."/>
            <person name="Chen Y."/>
            <person name="Wang L."/>
            <person name="Yuan Y."/>
            <person name="Fang M."/>
            <person name="Shi L."/>
            <person name="Lu R."/>
            <person name="Comes H.P."/>
            <person name="Ma Y."/>
            <person name="Chen Y."/>
            <person name="Huang G."/>
            <person name="Zhou Y."/>
            <person name="Zheng Z."/>
            <person name="Qiu Y."/>
        </authorList>
    </citation>
    <scope>NUCLEOTIDE SEQUENCE [LARGE SCALE GENOMIC DNA]</scope>
    <source>
        <strain evidence="1">F231</strain>
    </source>
</reference>
<organism evidence="1 2">
    <name type="scientific">Trapa natans</name>
    <name type="common">Water chestnut</name>
    <dbReference type="NCBI Taxonomy" id="22666"/>
    <lineage>
        <taxon>Eukaryota</taxon>
        <taxon>Viridiplantae</taxon>
        <taxon>Streptophyta</taxon>
        <taxon>Embryophyta</taxon>
        <taxon>Tracheophyta</taxon>
        <taxon>Spermatophyta</taxon>
        <taxon>Magnoliopsida</taxon>
        <taxon>eudicotyledons</taxon>
        <taxon>Gunneridae</taxon>
        <taxon>Pentapetalae</taxon>
        <taxon>rosids</taxon>
        <taxon>malvids</taxon>
        <taxon>Myrtales</taxon>
        <taxon>Lythraceae</taxon>
        <taxon>Trapa</taxon>
    </lineage>
</organism>
<name>A0AAN7M1N9_TRANT</name>
<gene>
    <name evidence="1" type="ORF">SAY86_021170</name>
</gene>